<comment type="caution">
    <text evidence="1">The sequence shown here is derived from an EMBL/GenBank/DDBJ whole genome shotgun (WGS) entry which is preliminary data.</text>
</comment>
<gene>
    <name evidence="1" type="ORF">BACCIP111883_01283</name>
</gene>
<protein>
    <submittedName>
        <fullName evidence="1">Uncharacterized protein</fullName>
    </submittedName>
</protein>
<reference evidence="1 2" key="1">
    <citation type="submission" date="2021-10" db="EMBL/GenBank/DDBJ databases">
        <authorList>
            <person name="Criscuolo A."/>
        </authorList>
    </citation>
    <scope>NUCLEOTIDE SEQUENCE [LARGE SCALE GENOMIC DNA]</scope>
    <source>
        <strain evidence="2">CIP 111883</strain>
    </source>
</reference>
<sequence>MKGDKEESVVRITEFMGNKVCTMMMESEGYKVIIEFMYSEIHREILDYSFRINGNPTLNTRNKVNDKAEQRMYELFQKLTHNVT</sequence>
<evidence type="ECO:0000313" key="1">
    <source>
        <dbReference type="EMBL" id="CAG9620514.1"/>
    </source>
</evidence>
<organism evidence="1 2">
    <name type="scientific">Sutcliffiella rhizosphaerae</name>
    <dbReference type="NCBI Taxonomy" id="2880967"/>
    <lineage>
        <taxon>Bacteria</taxon>
        <taxon>Bacillati</taxon>
        <taxon>Bacillota</taxon>
        <taxon>Bacilli</taxon>
        <taxon>Bacillales</taxon>
        <taxon>Bacillaceae</taxon>
        <taxon>Sutcliffiella</taxon>
    </lineage>
</organism>
<name>A0ABM8YKN9_9BACI</name>
<accession>A0ABM8YKN9</accession>
<proteinExistence type="predicted"/>
<keyword evidence="2" id="KW-1185">Reference proteome</keyword>
<dbReference type="EMBL" id="CAKJTJ010000005">
    <property type="protein sequence ID" value="CAG9620514.1"/>
    <property type="molecule type" value="Genomic_DNA"/>
</dbReference>
<evidence type="ECO:0000313" key="2">
    <source>
        <dbReference type="Proteomes" id="UP000789833"/>
    </source>
</evidence>
<dbReference type="Proteomes" id="UP000789833">
    <property type="component" value="Unassembled WGS sequence"/>
</dbReference>